<gene>
    <name evidence="1" type="ORF">HY220_03505</name>
</gene>
<name>A0A9D6LQB3_9BACT</name>
<proteinExistence type="predicted"/>
<protein>
    <submittedName>
        <fullName evidence="1">Uncharacterized protein</fullName>
    </submittedName>
</protein>
<reference evidence="1" key="1">
    <citation type="submission" date="2020-07" db="EMBL/GenBank/DDBJ databases">
        <title>Huge and variable diversity of episymbiotic CPR bacteria and DPANN archaea in groundwater ecosystems.</title>
        <authorList>
            <person name="He C.Y."/>
            <person name="Keren R."/>
            <person name="Whittaker M."/>
            <person name="Farag I.F."/>
            <person name="Doudna J."/>
            <person name="Cate J.H.D."/>
            <person name="Banfield J.F."/>
        </authorList>
    </citation>
    <scope>NUCLEOTIDE SEQUENCE</scope>
    <source>
        <strain evidence="1">NC_groundwater_972_Pr1_S-0.2um_49_27</strain>
    </source>
</reference>
<dbReference type="Pfam" id="PF04308">
    <property type="entry name" value="RNaseH_like"/>
    <property type="match status" value="1"/>
</dbReference>
<dbReference type="InterPro" id="IPR007405">
    <property type="entry name" value="Phage_KVP40_Orf299"/>
</dbReference>
<organism evidence="1 2">
    <name type="scientific">Candidatus Sungiibacteriota bacterium</name>
    <dbReference type="NCBI Taxonomy" id="2750080"/>
    <lineage>
        <taxon>Bacteria</taxon>
        <taxon>Candidatus Sungiibacteriota</taxon>
    </lineage>
</organism>
<sequence length="165" mass="18673">MSDTEKIFHTIARPTPLSLKETMEEILLYIKEKPTHQYEISIGSDSPGFSGKPISIVTALTVRRIKNGGRYFYTRGRPAMYHQIRDRIYAETMSSIMLAQEIRGRLGDVLGDDIFWEDQIHIDVGNKGLSRNFVDEVVGMVKGYNFTAVTKPNSYVASSVADRHT</sequence>
<comment type="caution">
    <text evidence="1">The sequence shown here is derived from an EMBL/GenBank/DDBJ whole genome shotgun (WGS) entry which is preliminary data.</text>
</comment>
<dbReference type="PANTHER" id="PTHR39961">
    <property type="entry name" value="HYPOTHETICAL CYTOSOLIC PROTEIN"/>
    <property type="match status" value="1"/>
</dbReference>
<dbReference type="Proteomes" id="UP000808388">
    <property type="component" value="Unassembled WGS sequence"/>
</dbReference>
<accession>A0A9D6LQB3</accession>
<dbReference type="PANTHER" id="PTHR39961:SF1">
    <property type="entry name" value="DUF458 DOMAIN-CONTAINING PROTEIN"/>
    <property type="match status" value="1"/>
</dbReference>
<dbReference type="EMBL" id="JACQCQ010000012">
    <property type="protein sequence ID" value="MBI3627778.1"/>
    <property type="molecule type" value="Genomic_DNA"/>
</dbReference>
<dbReference type="AlphaFoldDB" id="A0A9D6LQB3"/>
<evidence type="ECO:0000313" key="2">
    <source>
        <dbReference type="Proteomes" id="UP000808388"/>
    </source>
</evidence>
<evidence type="ECO:0000313" key="1">
    <source>
        <dbReference type="EMBL" id="MBI3627778.1"/>
    </source>
</evidence>